<evidence type="ECO:0000313" key="2">
    <source>
        <dbReference type="Proteomes" id="UP000318331"/>
    </source>
</evidence>
<sequence length="291" mass="32342">MNLTSPQCRAYKSLAITIIVAFVVMGCSAENSETSIQKIDFPALSELPEAAAQIDAESMQIFFPIDQYGMSLEDERTVDRANRTVLDACMKKKGLSDPYLEAAKSDSASMPSWRYGYWNADYVAQYGPEGNTPAPIEIEDEQVSAELMKCQFSVDSIEILDSKTFQSDEESPNALLEGSSASYEKTLNSTEAKEIIEIWQKCVVDKGYQLDPSAHDGLQILNDESLSDEALRKSFATAAECSDRNLTVQKLSNIEARYQAYFIEENQAIFNELQETAKERVAAAQKILLEG</sequence>
<reference evidence="1 2" key="1">
    <citation type="submission" date="2019-06" db="EMBL/GenBank/DDBJ databases">
        <title>Sequencing the genomes of 1000 actinobacteria strains.</title>
        <authorList>
            <person name="Klenk H.-P."/>
        </authorList>
    </citation>
    <scope>NUCLEOTIDE SEQUENCE [LARGE SCALE GENOMIC DNA]</scope>
    <source>
        <strain evidence="1 2">DSM 18031</strain>
    </source>
</reference>
<organism evidence="1 2">
    <name type="scientific">Klugiella xanthotipulae</name>
    <dbReference type="NCBI Taxonomy" id="244735"/>
    <lineage>
        <taxon>Bacteria</taxon>
        <taxon>Bacillati</taxon>
        <taxon>Actinomycetota</taxon>
        <taxon>Actinomycetes</taxon>
        <taxon>Micrococcales</taxon>
        <taxon>Microbacteriaceae</taxon>
        <taxon>Klugiella</taxon>
    </lineage>
</organism>
<name>A0A543I4Y8_9MICO</name>
<dbReference type="EMBL" id="VFPN01000001">
    <property type="protein sequence ID" value="TQM65666.1"/>
    <property type="molecule type" value="Genomic_DNA"/>
</dbReference>
<protein>
    <submittedName>
        <fullName evidence="1">Uncharacterized protein</fullName>
    </submittedName>
</protein>
<dbReference type="RefSeq" id="WP_141915518.1">
    <property type="nucleotide sequence ID" value="NZ_BAAAYS010000001.1"/>
</dbReference>
<comment type="caution">
    <text evidence="1">The sequence shown here is derived from an EMBL/GenBank/DDBJ whole genome shotgun (WGS) entry which is preliminary data.</text>
</comment>
<accession>A0A543I4Y8</accession>
<dbReference type="Proteomes" id="UP000318331">
    <property type="component" value="Unassembled WGS sequence"/>
</dbReference>
<proteinExistence type="predicted"/>
<keyword evidence="2" id="KW-1185">Reference proteome</keyword>
<dbReference type="OrthoDB" id="5119598at2"/>
<dbReference type="AlphaFoldDB" id="A0A543I4Y8"/>
<evidence type="ECO:0000313" key="1">
    <source>
        <dbReference type="EMBL" id="TQM65666.1"/>
    </source>
</evidence>
<gene>
    <name evidence="1" type="ORF">FB466_0475</name>
</gene>